<sequence>DLKRAVTNYSTYSKVARNSATRGVTREKTSAPTRIARSVDRSLKKTSNRYGTESDLNIDSIDPIWSVPKDLCHAGGRAGGTSPPRPNPHQQSSPSQQPLRAPVPEESDSGDMDTDLGSALSADPSSQQHTTLNHLSTQDTAQRFCGEPGKTLDSAELNRAEGGRNAGGMTKTDGPMRQPPDKGSKSWLKTKLLNFQRRLML</sequence>
<reference evidence="2 3" key="1">
    <citation type="journal article" date="2021" name="Elife">
        <title>Chloroplast acquisition without the gene transfer in kleptoplastic sea slugs, Plakobranchus ocellatus.</title>
        <authorList>
            <person name="Maeda T."/>
            <person name="Takahashi S."/>
            <person name="Yoshida T."/>
            <person name="Shimamura S."/>
            <person name="Takaki Y."/>
            <person name="Nagai Y."/>
            <person name="Toyoda A."/>
            <person name="Suzuki Y."/>
            <person name="Arimoto A."/>
            <person name="Ishii H."/>
            <person name="Satoh N."/>
            <person name="Nishiyama T."/>
            <person name="Hasebe M."/>
            <person name="Maruyama T."/>
            <person name="Minagawa J."/>
            <person name="Obokata J."/>
            <person name="Shigenobu S."/>
        </authorList>
    </citation>
    <scope>NUCLEOTIDE SEQUENCE [LARGE SCALE GENOMIC DNA]</scope>
</reference>
<feature type="region of interest" description="Disordered" evidence="1">
    <location>
        <begin position="17"/>
        <end position="56"/>
    </location>
</feature>
<gene>
    <name evidence="2" type="ORF">ElyMa_004757300</name>
</gene>
<organism evidence="2 3">
    <name type="scientific">Elysia marginata</name>
    <dbReference type="NCBI Taxonomy" id="1093978"/>
    <lineage>
        <taxon>Eukaryota</taxon>
        <taxon>Metazoa</taxon>
        <taxon>Spiralia</taxon>
        <taxon>Lophotrochozoa</taxon>
        <taxon>Mollusca</taxon>
        <taxon>Gastropoda</taxon>
        <taxon>Heterobranchia</taxon>
        <taxon>Euthyneura</taxon>
        <taxon>Panpulmonata</taxon>
        <taxon>Sacoglossa</taxon>
        <taxon>Placobranchoidea</taxon>
        <taxon>Plakobranchidae</taxon>
        <taxon>Elysia</taxon>
    </lineage>
</organism>
<keyword evidence="3" id="KW-1185">Reference proteome</keyword>
<evidence type="ECO:0000313" key="3">
    <source>
        <dbReference type="Proteomes" id="UP000762676"/>
    </source>
</evidence>
<feature type="region of interest" description="Disordered" evidence="1">
    <location>
        <begin position="71"/>
        <end position="186"/>
    </location>
</feature>
<dbReference type="AlphaFoldDB" id="A0AAV4IJE3"/>
<accession>A0AAV4IJE3</accession>
<dbReference type="Proteomes" id="UP000762676">
    <property type="component" value="Unassembled WGS sequence"/>
</dbReference>
<evidence type="ECO:0000256" key="1">
    <source>
        <dbReference type="SAM" id="MobiDB-lite"/>
    </source>
</evidence>
<evidence type="ECO:0000313" key="2">
    <source>
        <dbReference type="EMBL" id="GFS08481.1"/>
    </source>
</evidence>
<feature type="non-terminal residue" evidence="2">
    <location>
        <position position="1"/>
    </location>
</feature>
<feature type="compositionally biased region" description="Acidic residues" evidence="1">
    <location>
        <begin position="105"/>
        <end position="114"/>
    </location>
</feature>
<dbReference type="EMBL" id="BMAT01009552">
    <property type="protein sequence ID" value="GFS08481.1"/>
    <property type="molecule type" value="Genomic_DNA"/>
</dbReference>
<proteinExistence type="predicted"/>
<comment type="caution">
    <text evidence="2">The sequence shown here is derived from an EMBL/GenBank/DDBJ whole genome shotgun (WGS) entry which is preliminary data.</text>
</comment>
<feature type="compositionally biased region" description="Low complexity" evidence="1">
    <location>
        <begin position="88"/>
        <end position="98"/>
    </location>
</feature>
<name>A0AAV4IJE3_9GAST</name>
<feature type="compositionally biased region" description="Polar residues" evidence="1">
    <location>
        <begin position="123"/>
        <end position="141"/>
    </location>
</feature>
<protein>
    <submittedName>
        <fullName evidence="2">Uncharacterized protein</fullName>
    </submittedName>
</protein>